<evidence type="ECO:0000256" key="2">
    <source>
        <dbReference type="ARBA" id="ARBA00022793"/>
    </source>
</evidence>
<dbReference type="Gene3D" id="3.20.20.10">
    <property type="entry name" value="Alanine racemase"/>
    <property type="match status" value="1"/>
</dbReference>
<comment type="function">
    <text evidence="5">Specifically catalyzes the decarboxylation of meso-diaminopimelate (meso-DAP) to L-lysine.</text>
</comment>
<dbReference type="Gene3D" id="2.40.37.10">
    <property type="entry name" value="Lyase, Ornithine Decarboxylase, Chain A, domain 1"/>
    <property type="match status" value="1"/>
</dbReference>
<dbReference type="HAMAP" id="MF_02120">
    <property type="entry name" value="LysA"/>
    <property type="match status" value="1"/>
</dbReference>
<evidence type="ECO:0000313" key="9">
    <source>
        <dbReference type="EMBL" id="MCQ9209867.1"/>
    </source>
</evidence>
<feature type="binding site" evidence="5">
    <location>
        <position position="335"/>
    </location>
    <ligand>
        <name>substrate</name>
    </ligand>
</feature>
<dbReference type="EMBL" id="JANHNZ010000003">
    <property type="protein sequence ID" value="MCQ9209867.1"/>
    <property type="molecule type" value="Genomic_DNA"/>
</dbReference>
<dbReference type="NCBIfam" id="TIGR01048">
    <property type="entry name" value="lysA"/>
    <property type="match status" value="1"/>
</dbReference>
<dbReference type="Pfam" id="PF02784">
    <property type="entry name" value="Orn_Arg_deC_N"/>
    <property type="match status" value="1"/>
</dbReference>
<comment type="subunit">
    <text evidence="5">Homodimer.</text>
</comment>
<comment type="similarity">
    <text evidence="5">Belongs to the Orn/Lys/Arg decarboxylase class-II family. LysA subfamily.</text>
</comment>
<dbReference type="InterPro" id="IPR002986">
    <property type="entry name" value="DAP_deCOOHase_LysA"/>
</dbReference>
<feature type="binding site" evidence="5">
    <location>
        <position position="294"/>
    </location>
    <ligand>
        <name>substrate</name>
    </ligand>
</feature>
<dbReference type="RefSeq" id="WP_256944974.1">
    <property type="nucleotide sequence ID" value="NZ_JANHNZ010000003.1"/>
</dbReference>
<keyword evidence="5" id="KW-0028">Amino-acid biosynthesis</keyword>
<feature type="binding site" evidence="5">
    <location>
        <position position="391"/>
    </location>
    <ligand>
        <name>pyridoxal 5'-phosphate</name>
        <dbReference type="ChEBI" id="CHEBI:597326"/>
    </ligand>
</feature>
<feature type="binding site" evidence="5">
    <location>
        <position position="249"/>
    </location>
    <ligand>
        <name>pyridoxal 5'-phosphate</name>
        <dbReference type="ChEBI" id="CHEBI:597326"/>
    </ligand>
</feature>
<feature type="modified residue" description="N6-(pyridoxal phosphate)lysine" evidence="5">
    <location>
        <position position="67"/>
    </location>
</feature>
<dbReference type="CDD" id="cd06828">
    <property type="entry name" value="PLPDE_III_DapDC"/>
    <property type="match status" value="1"/>
</dbReference>
<evidence type="ECO:0000256" key="5">
    <source>
        <dbReference type="HAMAP-Rule" id="MF_02120"/>
    </source>
</evidence>
<dbReference type="InterPro" id="IPR029066">
    <property type="entry name" value="PLP-binding_barrel"/>
</dbReference>
<evidence type="ECO:0000259" key="8">
    <source>
        <dbReference type="Pfam" id="PF02784"/>
    </source>
</evidence>
<dbReference type="InterPro" id="IPR022644">
    <property type="entry name" value="De-COase2_N"/>
</dbReference>
<dbReference type="EC" id="4.1.1.20" evidence="5 6"/>
<name>A0ABT1WNE4_9LACT</name>
<dbReference type="SUPFAM" id="SSF50621">
    <property type="entry name" value="Alanine racemase C-terminal domain-like"/>
    <property type="match status" value="1"/>
</dbReference>
<dbReference type="Proteomes" id="UP001059480">
    <property type="component" value="Unassembled WGS sequence"/>
</dbReference>
<comment type="caution">
    <text evidence="9">The sequence shown here is derived from an EMBL/GenBank/DDBJ whole genome shotgun (WGS) entry which is preliminary data.</text>
</comment>
<comment type="cofactor">
    <cofactor evidence="1 5 7">
        <name>pyridoxal 5'-phosphate</name>
        <dbReference type="ChEBI" id="CHEBI:597326"/>
    </cofactor>
</comment>
<keyword evidence="2 5" id="KW-0210">Decarboxylase</keyword>
<dbReference type="PANTHER" id="PTHR43727">
    <property type="entry name" value="DIAMINOPIMELATE DECARBOXYLASE"/>
    <property type="match status" value="1"/>
</dbReference>
<feature type="binding site" evidence="5">
    <location>
        <position position="331"/>
    </location>
    <ligand>
        <name>substrate</name>
    </ligand>
</feature>
<keyword evidence="4 5" id="KW-0456">Lyase</keyword>
<keyword evidence="10" id="KW-1185">Reference proteome</keyword>
<reference evidence="9" key="3">
    <citation type="journal article" date="2023" name="Microbiol. Resour. Announc.">
        <title>Draft Genome Sequence of Granulicatella sp. Strain S8, Isolated from a Marine Fish, Seriola quinqueradiata.</title>
        <authorList>
            <person name="Lee M."/>
            <person name="Farooq A."/>
            <person name="Jeong J.B."/>
            <person name="Jung M.Y."/>
        </authorList>
    </citation>
    <scope>NUCLEOTIDE SEQUENCE</scope>
    <source>
        <strain evidence="9">S8</strain>
    </source>
</reference>
<organism evidence="9 10">
    <name type="scientific">Granulicatella seriolae</name>
    <dbReference type="NCBI Taxonomy" id="2967226"/>
    <lineage>
        <taxon>Bacteria</taxon>
        <taxon>Bacillati</taxon>
        <taxon>Bacillota</taxon>
        <taxon>Bacilli</taxon>
        <taxon>Lactobacillales</taxon>
        <taxon>Carnobacteriaceae</taxon>
        <taxon>Granulicatella</taxon>
    </lineage>
</organism>
<evidence type="ECO:0000313" key="10">
    <source>
        <dbReference type="Proteomes" id="UP001059480"/>
    </source>
</evidence>
<dbReference type="PRINTS" id="PR01181">
    <property type="entry name" value="DAPDCRBXLASE"/>
</dbReference>
<sequence length="433" mass="48127">MNPLPEHLSLTPDHHLAIGGVDTVELAKEYGTPLFVYDIATVRTNIRAFKKAFEANQVDYNIAYASKAFSCLAVYEVINQEEIAVDVVSGGELYTAIQADVPAKNIHFHGNNKSKEELELALEYGVGCYIVDNFYEIELLNQVAADYDTIVTVQLRIAPGFSAHTHDFIRTGQRDSKFGFDLENGQALEAIKRVLSMDNLNLHGLHCHIGSQIFESEAFALAAEKLMCFLADIRLETDFVAKSLNLGGGFGIKYTDQDQVTSIQAHIDAVCRRTKELANTYNYPLPEIWVEPGRSIVGAAALTLYTIGSKKNIHGIRNYLAVDGGMTDNIRPALYQAKYQGLLANRAAEENQELYSIAGKCCESGDMLIWDLPLPYVETNDLLAVLSTGAYGYSMASNYNRLPRPAVVFVEEGQARLAIRRETYQDLIDLDYR</sequence>
<dbReference type="InterPro" id="IPR000183">
    <property type="entry name" value="Orn/DAP/Arg_de-COase"/>
</dbReference>
<gene>
    <name evidence="5 9" type="primary">lysA</name>
    <name evidence="9" type="ORF">NPA36_04815</name>
</gene>
<comment type="catalytic activity">
    <reaction evidence="5 7">
        <text>meso-2,6-diaminopimelate + H(+) = L-lysine + CO2</text>
        <dbReference type="Rhea" id="RHEA:15101"/>
        <dbReference type="ChEBI" id="CHEBI:15378"/>
        <dbReference type="ChEBI" id="CHEBI:16526"/>
        <dbReference type="ChEBI" id="CHEBI:32551"/>
        <dbReference type="ChEBI" id="CHEBI:57791"/>
        <dbReference type="EC" id="4.1.1.20"/>
    </reaction>
</comment>
<keyword evidence="5 7" id="KW-0457">Lysine biosynthesis</keyword>
<dbReference type="GO" id="GO:0008836">
    <property type="term" value="F:diaminopimelate decarboxylase activity"/>
    <property type="evidence" value="ECO:0007669"/>
    <property type="project" value="UniProtKB-EC"/>
</dbReference>
<feature type="binding site" evidence="5">
    <location>
        <begin position="291"/>
        <end position="294"/>
    </location>
    <ligand>
        <name>pyridoxal 5'-phosphate</name>
        <dbReference type="ChEBI" id="CHEBI:597326"/>
    </ligand>
</feature>
<dbReference type="SUPFAM" id="SSF51419">
    <property type="entry name" value="PLP-binding barrel"/>
    <property type="match status" value="1"/>
</dbReference>
<comment type="pathway">
    <text evidence="5 7">Amino-acid biosynthesis; L-lysine biosynthesis via DAP pathway; L-lysine from DL-2,6-diaminopimelate: step 1/1.</text>
</comment>
<feature type="binding site" evidence="5">
    <location>
        <position position="363"/>
    </location>
    <ligand>
        <name>substrate</name>
    </ligand>
</feature>
<feature type="domain" description="Orn/DAP/Arg decarboxylase 2 N-terminal" evidence="8">
    <location>
        <begin position="40"/>
        <end position="297"/>
    </location>
</feature>
<evidence type="ECO:0000256" key="1">
    <source>
        <dbReference type="ARBA" id="ARBA00001933"/>
    </source>
</evidence>
<dbReference type="PANTHER" id="PTHR43727:SF2">
    <property type="entry name" value="GROUP IV DECARBOXYLASE"/>
    <property type="match status" value="1"/>
</dbReference>
<proteinExistence type="inferred from homology"/>
<evidence type="ECO:0000256" key="6">
    <source>
        <dbReference type="NCBIfam" id="TIGR01048"/>
    </source>
</evidence>
<evidence type="ECO:0000256" key="3">
    <source>
        <dbReference type="ARBA" id="ARBA00022898"/>
    </source>
</evidence>
<reference evidence="9" key="1">
    <citation type="submission" date="2022-07" db="EMBL/GenBank/DDBJ databases">
        <authorList>
            <person name="Jung M.-Y."/>
            <person name="Lee M."/>
        </authorList>
    </citation>
    <scope>NUCLEOTIDE SEQUENCE</scope>
    <source>
        <strain evidence="9">S8</strain>
    </source>
</reference>
<dbReference type="PRINTS" id="PR01179">
    <property type="entry name" value="ODADCRBXLASE"/>
</dbReference>
<dbReference type="InterPro" id="IPR009006">
    <property type="entry name" value="Ala_racemase/Decarboxylase_C"/>
</dbReference>
<protein>
    <recommendedName>
        <fullName evidence="5 6">Diaminopimelate decarboxylase</fullName>
        <shortName evidence="5">DAP decarboxylase</shortName>
        <shortName evidence="5">DAPDC</shortName>
        <ecNumber evidence="5 6">4.1.1.20</ecNumber>
    </recommendedName>
</protein>
<evidence type="ECO:0000256" key="4">
    <source>
        <dbReference type="ARBA" id="ARBA00023239"/>
    </source>
</evidence>
<evidence type="ECO:0000256" key="7">
    <source>
        <dbReference type="RuleBase" id="RU003738"/>
    </source>
</evidence>
<reference evidence="9" key="2">
    <citation type="journal article" date="2023" name="Curr. Microbiol.">
        <title>Granulicatella seriolae sp. nov., a Novel Facultative Anaerobe Isolated from Yellowtail Marine Fish.</title>
        <authorList>
            <person name="Lee M."/>
            <person name="Choi Y.J."/>
            <person name="Farooq A."/>
            <person name="Jeong J.B."/>
            <person name="Jung M.Y."/>
        </authorList>
    </citation>
    <scope>NUCLEOTIDE SEQUENCE</scope>
    <source>
        <strain evidence="9">S8</strain>
    </source>
</reference>
<keyword evidence="3 5" id="KW-0663">Pyridoxal phosphate</keyword>
<feature type="binding site" evidence="5">
    <location>
        <position position="391"/>
    </location>
    <ligand>
        <name>substrate</name>
    </ligand>
</feature>
<accession>A0ABT1WNE4</accession>